<dbReference type="GO" id="GO:0047952">
    <property type="term" value="F:glycerol-3-phosphate dehydrogenase [NAD(P)+] activity"/>
    <property type="evidence" value="ECO:0007669"/>
    <property type="project" value="UniProtKB-UniRule"/>
</dbReference>
<comment type="caution">
    <text evidence="20">The sequence shown here is derived from an EMBL/GenBank/DDBJ whole genome shotgun (WGS) entry which is preliminary data.</text>
</comment>
<evidence type="ECO:0000256" key="2">
    <source>
        <dbReference type="ARBA" id="ARBA00022516"/>
    </source>
</evidence>
<feature type="binding site" evidence="13">
    <location>
        <position position="39"/>
    </location>
    <ligand>
        <name>NADPH</name>
        <dbReference type="ChEBI" id="CHEBI:57783"/>
    </ligand>
</feature>
<dbReference type="Proteomes" id="UP000477488">
    <property type="component" value="Unassembled WGS sequence"/>
</dbReference>
<comment type="function">
    <text evidence="13">Catalyzes the reduction of the glycolytic intermediate dihydroxyacetone phosphate (DHAP) to sn-glycerol 3-phosphate (G3P), the key precursor for phospholipid synthesis.</text>
</comment>
<dbReference type="NCBIfam" id="NF000942">
    <property type="entry name" value="PRK00094.1-4"/>
    <property type="match status" value="1"/>
</dbReference>
<feature type="binding site" evidence="13">
    <location>
        <position position="18"/>
    </location>
    <ligand>
        <name>NADPH</name>
        <dbReference type="ChEBI" id="CHEBI:57783"/>
    </ligand>
</feature>
<accession>A0A6L5XN21</accession>
<evidence type="ECO:0000256" key="12">
    <source>
        <dbReference type="ARBA" id="ARBA00080511"/>
    </source>
</evidence>
<dbReference type="PROSITE" id="PS00957">
    <property type="entry name" value="NAD_G3PDH"/>
    <property type="match status" value="1"/>
</dbReference>
<evidence type="ECO:0000256" key="1">
    <source>
        <dbReference type="ARBA" id="ARBA00011009"/>
    </source>
</evidence>
<dbReference type="PANTHER" id="PTHR11728">
    <property type="entry name" value="GLYCEROL-3-PHOSPHATE DEHYDROGENASE"/>
    <property type="match status" value="1"/>
</dbReference>
<feature type="binding site" evidence="13">
    <location>
        <position position="260"/>
    </location>
    <ligand>
        <name>NADPH</name>
        <dbReference type="ChEBI" id="CHEBI:57783"/>
    </ligand>
</feature>
<reference evidence="20 21" key="1">
    <citation type="submission" date="2019-09" db="EMBL/GenBank/DDBJ databases">
        <title>In-depth cultivation of the pig gut microbiome towards novel bacterial diversity and tailored functional studies.</title>
        <authorList>
            <person name="Wylensek D."/>
            <person name="Hitch T.C.A."/>
            <person name="Clavel T."/>
        </authorList>
    </citation>
    <scope>NUCLEOTIDE SEQUENCE [LARGE SCALE GENOMIC DNA]</scope>
    <source>
        <strain evidence="20 21">PG-178-WT-4</strain>
    </source>
</reference>
<dbReference type="NCBIfam" id="NF000940">
    <property type="entry name" value="PRK00094.1-2"/>
    <property type="match status" value="1"/>
</dbReference>
<evidence type="ECO:0000256" key="6">
    <source>
        <dbReference type="ARBA" id="ARBA00023098"/>
    </source>
</evidence>
<dbReference type="Pfam" id="PF01210">
    <property type="entry name" value="NAD_Gly3P_dh_N"/>
    <property type="match status" value="1"/>
</dbReference>
<evidence type="ECO:0000256" key="7">
    <source>
        <dbReference type="ARBA" id="ARBA00023209"/>
    </source>
</evidence>
<dbReference type="GO" id="GO:0046167">
    <property type="term" value="P:glycerol-3-phosphate biosynthetic process"/>
    <property type="evidence" value="ECO:0007669"/>
    <property type="project" value="UniProtKB-UniRule"/>
</dbReference>
<evidence type="ECO:0000313" key="20">
    <source>
        <dbReference type="EMBL" id="MSS28271.1"/>
    </source>
</evidence>
<feature type="binding site" evidence="13">
    <location>
        <position position="261"/>
    </location>
    <ligand>
        <name>sn-glycerol 3-phosphate</name>
        <dbReference type="ChEBI" id="CHEBI:57597"/>
    </ligand>
</feature>
<feature type="binding site" evidence="16">
    <location>
        <position position="260"/>
    </location>
    <ligand>
        <name>NAD(+)</name>
        <dbReference type="ChEBI" id="CHEBI:57540"/>
    </ligand>
</feature>
<dbReference type="InterPro" id="IPR013328">
    <property type="entry name" value="6PGD_dom2"/>
</dbReference>
<dbReference type="GO" id="GO:0051287">
    <property type="term" value="F:NAD binding"/>
    <property type="evidence" value="ECO:0007669"/>
    <property type="project" value="InterPro"/>
</dbReference>
<feature type="active site" description="Proton acceptor" evidence="13 14">
    <location>
        <position position="196"/>
    </location>
</feature>
<dbReference type="InterPro" id="IPR006109">
    <property type="entry name" value="G3P_DH_NAD-dep_C"/>
</dbReference>
<feature type="domain" description="Glycerol-3-phosphate dehydrogenase NAD-dependent N-terminal" evidence="18">
    <location>
        <begin position="11"/>
        <end position="164"/>
    </location>
</feature>
<evidence type="ECO:0000313" key="21">
    <source>
        <dbReference type="Proteomes" id="UP000477488"/>
    </source>
</evidence>
<feature type="binding site" evidence="13">
    <location>
        <position position="141"/>
    </location>
    <ligand>
        <name>sn-glycerol 3-phosphate</name>
        <dbReference type="ChEBI" id="CHEBI:57597"/>
    </ligand>
</feature>
<dbReference type="AlphaFoldDB" id="A0A6L5XN21"/>
<dbReference type="RefSeq" id="WP_154511516.1">
    <property type="nucleotide sequence ID" value="NZ_VUMH01000009.1"/>
</dbReference>
<keyword evidence="8 13" id="KW-1208">Phospholipid metabolism</keyword>
<dbReference type="EMBL" id="VUMH01000009">
    <property type="protein sequence ID" value="MSS28271.1"/>
    <property type="molecule type" value="Genomic_DNA"/>
</dbReference>
<dbReference type="FunFam" id="3.40.50.720:FF:000019">
    <property type="entry name" value="Glycerol-3-phosphate dehydrogenase [NAD(P)+]"/>
    <property type="match status" value="1"/>
</dbReference>
<dbReference type="GO" id="GO:0008654">
    <property type="term" value="P:phospholipid biosynthetic process"/>
    <property type="evidence" value="ECO:0007669"/>
    <property type="project" value="UniProtKB-KW"/>
</dbReference>
<comment type="catalytic activity">
    <reaction evidence="9">
        <text>sn-glycerol 3-phosphate + NADP(+) = dihydroxyacetone phosphate + NADPH + H(+)</text>
        <dbReference type="Rhea" id="RHEA:11096"/>
        <dbReference type="ChEBI" id="CHEBI:15378"/>
        <dbReference type="ChEBI" id="CHEBI:57597"/>
        <dbReference type="ChEBI" id="CHEBI:57642"/>
        <dbReference type="ChEBI" id="CHEBI:57783"/>
        <dbReference type="ChEBI" id="CHEBI:58349"/>
        <dbReference type="EC" id="1.1.1.94"/>
    </reaction>
    <physiologicalReaction direction="right-to-left" evidence="9">
        <dbReference type="Rhea" id="RHEA:11098"/>
    </physiologicalReaction>
</comment>
<feature type="binding site" evidence="13">
    <location>
        <position position="111"/>
    </location>
    <ligand>
        <name>NADPH</name>
        <dbReference type="ChEBI" id="CHEBI:57783"/>
    </ligand>
</feature>
<feature type="binding site" evidence="13">
    <location>
        <position position="143"/>
    </location>
    <ligand>
        <name>sn-glycerol 3-phosphate</name>
        <dbReference type="ChEBI" id="CHEBI:57597"/>
    </ligand>
</feature>
<feature type="binding site" evidence="13">
    <location>
        <position position="260"/>
    </location>
    <ligand>
        <name>sn-glycerol 3-phosphate</name>
        <dbReference type="ChEBI" id="CHEBI:57597"/>
    </ligand>
</feature>
<evidence type="ECO:0000259" key="18">
    <source>
        <dbReference type="Pfam" id="PF01210"/>
    </source>
</evidence>
<evidence type="ECO:0000256" key="13">
    <source>
        <dbReference type="HAMAP-Rule" id="MF_00394"/>
    </source>
</evidence>
<evidence type="ECO:0000256" key="16">
    <source>
        <dbReference type="PIRSR" id="PIRSR000114-3"/>
    </source>
</evidence>
<feature type="binding site" evidence="13">
    <location>
        <position position="249"/>
    </location>
    <ligand>
        <name>sn-glycerol 3-phosphate</name>
        <dbReference type="ChEBI" id="CHEBI:57597"/>
    </ligand>
</feature>
<dbReference type="GO" id="GO:0046168">
    <property type="term" value="P:glycerol-3-phosphate catabolic process"/>
    <property type="evidence" value="ECO:0007669"/>
    <property type="project" value="InterPro"/>
</dbReference>
<feature type="binding site" evidence="13">
    <location>
        <position position="19"/>
    </location>
    <ligand>
        <name>NADPH</name>
        <dbReference type="ChEBI" id="CHEBI:57783"/>
    </ligand>
</feature>
<comment type="similarity">
    <text evidence="1 13 17">Belongs to the NAD-dependent glycerol-3-phosphate dehydrogenase family.</text>
</comment>
<feature type="binding site" evidence="16">
    <location>
        <begin position="15"/>
        <end position="20"/>
    </location>
    <ligand>
        <name>NAD(+)</name>
        <dbReference type="ChEBI" id="CHEBI:57540"/>
    </ligand>
</feature>
<dbReference type="Pfam" id="PF07479">
    <property type="entry name" value="NAD_Gly3P_dh_C"/>
    <property type="match status" value="1"/>
</dbReference>
<dbReference type="InterPro" id="IPR006168">
    <property type="entry name" value="G3P_DH_NAD-dep"/>
</dbReference>
<dbReference type="InterPro" id="IPR036291">
    <property type="entry name" value="NAD(P)-bd_dom_sf"/>
</dbReference>
<keyword evidence="4 13" id="KW-0560">Oxidoreductase</keyword>
<dbReference type="SUPFAM" id="SSF48179">
    <property type="entry name" value="6-phosphogluconate dehydrogenase C-terminal domain-like"/>
    <property type="match status" value="1"/>
</dbReference>
<dbReference type="GO" id="GO:0006650">
    <property type="term" value="P:glycerophospholipid metabolic process"/>
    <property type="evidence" value="ECO:0007669"/>
    <property type="project" value="UniProtKB-UniRule"/>
</dbReference>
<dbReference type="GO" id="GO:0005829">
    <property type="term" value="C:cytosol"/>
    <property type="evidence" value="ECO:0007669"/>
    <property type="project" value="TreeGrafter"/>
</dbReference>
<feature type="binding site" evidence="13">
    <location>
        <position position="284"/>
    </location>
    <ligand>
        <name>NADPH</name>
        <dbReference type="ChEBI" id="CHEBI:57783"/>
    </ligand>
</feature>
<evidence type="ECO:0000256" key="8">
    <source>
        <dbReference type="ARBA" id="ARBA00023264"/>
    </source>
</evidence>
<keyword evidence="2 13" id="KW-0444">Lipid biosynthesis</keyword>
<keyword evidence="21" id="KW-1185">Reference proteome</keyword>
<sequence>MSGALSTTTPVSVAGGGSWGTALAHLLAARGLPVTLWLRDADVARSVNEDHENPRYLPGFTLDARLTASTDPAVLDRDWLVLAVPSQQLRSWLTAHKKHFRPGLVLVNAAKGLETGSLSTCGAVAAEALAGLEPRYTALSGPSFAAEVLQGLPTAVVLAAHDEALGRTLRELFSGPAFRCYSSTDVIGVEMGGALKNVMAIAAGVCDGLGLGHNSRAALVTRGLAEMSRLGAACGARQSTFMGLSGLGDLTLTCTGDLSRNRQVGLRLGRGENLENITRSLGMVAEGVKTTAAVHALALRLGIEAPITAAMHCVLYEGQPPHEALRTLMSRDLREE</sequence>
<dbReference type="EC" id="1.1.1.94" evidence="10 13"/>
<dbReference type="SUPFAM" id="SSF51735">
    <property type="entry name" value="NAD(P)-binding Rossmann-fold domains"/>
    <property type="match status" value="1"/>
</dbReference>
<evidence type="ECO:0000256" key="4">
    <source>
        <dbReference type="ARBA" id="ARBA00023002"/>
    </source>
</evidence>
<keyword evidence="3 13" id="KW-0521">NADP</keyword>
<name>A0A6L5XN21_9BACT</name>
<feature type="binding site" evidence="15">
    <location>
        <position position="111"/>
    </location>
    <ligand>
        <name>substrate</name>
    </ligand>
</feature>
<evidence type="ECO:0000256" key="11">
    <source>
        <dbReference type="ARBA" id="ARBA00069372"/>
    </source>
</evidence>
<organism evidence="20 21">
    <name type="scientific">Desulfovibrio porci</name>
    <dbReference type="NCBI Taxonomy" id="2605782"/>
    <lineage>
        <taxon>Bacteria</taxon>
        <taxon>Pseudomonadati</taxon>
        <taxon>Thermodesulfobacteriota</taxon>
        <taxon>Desulfovibrionia</taxon>
        <taxon>Desulfovibrionales</taxon>
        <taxon>Desulfovibrionaceae</taxon>
        <taxon>Desulfovibrio</taxon>
    </lineage>
</organism>
<dbReference type="Gene3D" id="1.10.1040.10">
    <property type="entry name" value="N-(1-d-carboxylethyl)-l-norvaline Dehydrogenase, domain 2"/>
    <property type="match status" value="1"/>
</dbReference>
<comment type="pathway">
    <text evidence="13">Membrane lipid metabolism; glycerophospholipid metabolism.</text>
</comment>
<evidence type="ECO:0000256" key="14">
    <source>
        <dbReference type="PIRSR" id="PIRSR000114-1"/>
    </source>
</evidence>
<keyword evidence="6 13" id="KW-0443">Lipid metabolism</keyword>
<comment type="caution">
    <text evidence="13">Lacks conserved residue(s) required for the propagation of feature annotation.</text>
</comment>
<dbReference type="Gene3D" id="3.40.50.720">
    <property type="entry name" value="NAD(P)-binding Rossmann-like Domain"/>
    <property type="match status" value="1"/>
</dbReference>
<comment type="catalytic activity">
    <reaction evidence="13">
        <text>sn-glycerol 3-phosphate + NAD(+) = dihydroxyacetone phosphate + NADH + H(+)</text>
        <dbReference type="Rhea" id="RHEA:11092"/>
        <dbReference type="ChEBI" id="CHEBI:15378"/>
        <dbReference type="ChEBI" id="CHEBI:57540"/>
        <dbReference type="ChEBI" id="CHEBI:57597"/>
        <dbReference type="ChEBI" id="CHEBI:57642"/>
        <dbReference type="ChEBI" id="CHEBI:57945"/>
        <dbReference type="EC" id="1.1.1.94"/>
    </reaction>
</comment>
<gene>
    <name evidence="13" type="primary">gpsA</name>
    <name evidence="20" type="ORF">FYJ44_09545</name>
</gene>
<proteinExistence type="inferred from homology"/>
<dbReference type="GO" id="GO:0005975">
    <property type="term" value="P:carbohydrate metabolic process"/>
    <property type="evidence" value="ECO:0007669"/>
    <property type="project" value="InterPro"/>
</dbReference>
<feature type="binding site" evidence="13">
    <location>
        <position position="286"/>
    </location>
    <ligand>
        <name>NADPH</name>
        <dbReference type="ChEBI" id="CHEBI:57783"/>
    </ligand>
</feature>
<comment type="subcellular location">
    <subcellularLocation>
        <location evidence="13">Cytoplasm</location>
    </subcellularLocation>
</comment>
<feature type="binding site" evidence="16">
    <location>
        <position position="145"/>
    </location>
    <ligand>
        <name>NAD(+)</name>
        <dbReference type="ChEBI" id="CHEBI:57540"/>
    </ligand>
</feature>
<dbReference type="PRINTS" id="PR00077">
    <property type="entry name" value="GPDHDRGNASE"/>
</dbReference>
<evidence type="ECO:0000256" key="5">
    <source>
        <dbReference type="ARBA" id="ARBA00023027"/>
    </source>
</evidence>
<feature type="binding site" evidence="15">
    <location>
        <begin position="260"/>
        <end position="261"/>
    </location>
    <ligand>
        <name>substrate</name>
    </ligand>
</feature>
<feature type="binding site" evidence="13">
    <location>
        <position position="111"/>
    </location>
    <ligand>
        <name>sn-glycerol 3-phosphate</name>
        <dbReference type="ChEBI" id="CHEBI:57597"/>
    </ligand>
</feature>
<dbReference type="HAMAP" id="MF_00394">
    <property type="entry name" value="NAD_Glyc3P_dehydrog"/>
    <property type="match status" value="1"/>
</dbReference>
<evidence type="ECO:0000256" key="9">
    <source>
        <dbReference type="ARBA" id="ARBA00052716"/>
    </source>
</evidence>
<keyword evidence="7 13" id="KW-0594">Phospholipid biosynthesis</keyword>
<protein>
    <recommendedName>
        <fullName evidence="11 13">Glycerol-3-phosphate dehydrogenase [NAD(P)+]</fullName>
        <ecNumber evidence="10 13">1.1.1.94</ecNumber>
    </recommendedName>
    <alternativeName>
        <fullName evidence="13">NAD(P)(+)-dependent glycerol-3-phosphate dehydrogenase</fullName>
    </alternativeName>
    <alternativeName>
        <fullName evidence="12 13">NAD(P)H-dependent dihydroxyacetone-phosphate reductase</fullName>
    </alternativeName>
</protein>
<feature type="binding site" evidence="13">
    <location>
        <position position="145"/>
    </location>
    <ligand>
        <name>NADPH</name>
        <dbReference type="ChEBI" id="CHEBI:57783"/>
    </ligand>
</feature>
<dbReference type="InterPro" id="IPR008927">
    <property type="entry name" value="6-PGluconate_DH-like_C_sf"/>
</dbReference>
<dbReference type="PANTHER" id="PTHR11728:SF1">
    <property type="entry name" value="GLYCEROL-3-PHOSPHATE DEHYDROGENASE [NAD(+)] 2, CHLOROPLASTIC"/>
    <property type="match status" value="1"/>
</dbReference>
<dbReference type="InterPro" id="IPR011128">
    <property type="entry name" value="G3P_DH_NAD-dep_N"/>
</dbReference>
<evidence type="ECO:0000259" key="19">
    <source>
        <dbReference type="Pfam" id="PF07479"/>
    </source>
</evidence>
<evidence type="ECO:0000256" key="10">
    <source>
        <dbReference type="ARBA" id="ARBA00066687"/>
    </source>
</evidence>
<keyword evidence="13" id="KW-0963">Cytoplasm</keyword>
<feature type="binding site" evidence="13">
    <location>
        <position position="259"/>
    </location>
    <ligand>
        <name>sn-glycerol 3-phosphate</name>
        <dbReference type="ChEBI" id="CHEBI:57597"/>
    </ligand>
</feature>
<evidence type="ECO:0000256" key="3">
    <source>
        <dbReference type="ARBA" id="ARBA00022857"/>
    </source>
</evidence>
<feature type="binding site" evidence="13">
    <location>
        <position position="196"/>
    </location>
    <ligand>
        <name>sn-glycerol 3-phosphate</name>
        <dbReference type="ChEBI" id="CHEBI:57597"/>
    </ligand>
</feature>
<evidence type="ECO:0000256" key="15">
    <source>
        <dbReference type="PIRSR" id="PIRSR000114-2"/>
    </source>
</evidence>
<dbReference type="PIRSF" id="PIRSF000114">
    <property type="entry name" value="Glycerol-3-P_dh"/>
    <property type="match status" value="1"/>
</dbReference>
<keyword evidence="5 13" id="KW-0520">NAD</keyword>
<feature type="domain" description="Glycerol-3-phosphate dehydrogenase NAD-dependent C-terminal" evidence="19">
    <location>
        <begin position="185"/>
        <end position="325"/>
    </location>
</feature>
<keyword evidence="13" id="KW-0547">Nucleotide-binding</keyword>
<feature type="binding site" evidence="13">
    <location>
        <position position="56"/>
    </location>
    <ligand>
        <name>NADPH</name>
        <dbReference type="ChEBI" id="CHEBI:57783"/>
    </ligand>
</feature>
<dbReference type="UniPathway" id="UPA00940"/>
<evidence type="ECO:0000256" key="17">
    <source>
        <dbReference type="RuleBase" id="RU000437"/>
    </source>
</evidence>
<dbReference type="FunFam" id="1.10.1040.10:FF:000001">
    <property type="entry name" value="Glycerol-3-phosphate dehydrogenase [NAD(P)+]"/>
    <property type="match status" value="1"/>
</dbReference>